<protein>
    <submittedName>
        <fullName evidence="2">Uncharacterized protein</fullName>
    </submittedName>
</protein>
<organism evidence="2 3">
    <name type="scientific">Rotaria socialis</name>
    <dbReference type="NCBI Taxonomy" id="392032"/>
    <lineage>
        <taxon>Eukaryota</taxon>
        <taxon>Metazoa</taxon>
        <taxon>Spiralia</taxon>
        <taxon>Gnathifera</taxon>
        <taxon>Rotifera</taxon>
        <taxon>Eurotatoria</taxon>
        <taxon>Bdelloidea</taxon>
        <taxon>Philodinida</taxon>
        <taxon>Philodinidae</taxon>
        <taxon>Rotaria</taxon>
    </lineage>
</organism>
<comment type="caution">
    <text evidence="2">The sequence shown here is derived from an EMBL/GenBank/DDBJ whole genome shotgun (WGS) entry which is preliminary data.</text>
</comment>
<feature type="compositionally biased region" description="Low complexity" evidence="1">
    <location>
        <begin position="1"/>
        <end position="26"/>
    </location>
</feature>
<keyword evidence="3" id="KW-1185">Reference proteome</keyword>
<proteinExistence type="predicted"/>
<feature type="region of interest" description="Disordered" evidence="1">
    <location>
        <begin position="1"/>
        <end position="62"/>
    </location>
</feature>
<evidence type="ECO:0000313" key="3">
    <source>
        <dbReference type="Proteomes" id="UP000663873"/>
    </source>
</evidence>
<sequence>MLTTNRTISNVSINSVSTNSSSSYRSFESQSQTHDNEYQQSSQNPPNCDDDTVSHLTYSVAN</sequence>
<name>A0A821Y0V0_9BILA</name>
<reference evidence="2" key="1">
    <citation type="submission" date="2021-02" db="EMBL/GenBank/DDBJ databases">
        <authorList>
            <person name="Nowell W R."/>
        </authorList>
    </citation>
    <scope>NUCLEOTIDE SEQUENCE</scope>
</reference>
<accession>A0A821Y0V0</accession>
<evidence type="ECO:0000256" key="1">
    <source>
        <dbReference type="SAM" id="MobiDB-lite"/>
    </source>
</evidence>
<dbReference type="EMBL" id="CAJOBP010090822">
    <property type="protein sequence ID" value="CAF4946767.1"/>
    <property type="molecule type" value="Genomic_DNA"/>
</dbReference>
<gene>
    <name evidence="2" type="ORF">UJA718_LOCUS47566</name>
</gene>
<evidence type="ECO:0000313" key="2">
    <source>
        <dbReference type="EMBL" id="CAF4946767.1"/>
    </source>
</evidence>
<feature type="non-terminal residue" evidence="2">
    <location>
        <position position="62"/>
    </location>
</feature>
<dbReference type="Proteomes" id="UP000663873">
    <property type="component" value="Unassembled WGS sequence"/>
</dbReference>
<dbReference type="AlphaFoldDB" id="A0A821Y0V0"/>
<feature type="compositionally biased region" description="Polar residues" evidence="1">
    <location>
        <begin position="27"/>
        <end position="46"/>
    </location>
</feature>